<keyword evidence="2" id="KW-1185">Reference proteome</keyword>
<dbReference type="Proteomes" id="UP000183658">
    <property type="component" value="Unassembled WGS sequence"/>
</dbReference>
<proteinExistence type="predicted"/>
<reference evidence="2" key="1">
    <citation type="submission" date="2016-10" db="EMBL/GenBank/DDBJ databases">
        <authorList>
            <person name="Varghese N."/>
            <person name="Submissions S."/>
        </authorList>
    </citation>
    <scope>NUCLEOTIDE SEQUENCE [LARGE SCALE GENOMIC DNA]</scope>
    <source>
        <strain evidence="2">DSM 15719</strain>
    </source>
</reference>
<dbReference type="OrthoDB" id="1366556at2"/>
<gene>
    <name evidence="1" type="ORF">SAMN05444355_1229</name>
</gene>
<organism evidence="1 2">
    <name type="scientific">Flavobacterium frigoris</name>
    <dbReference type="NCBI Taxonomy" id="229204"/>
    <lineage>
        <taxon>Bacteria</taxon>
        <taxon>Pseudomonadati</taxon>
        <taxon>Bacteroidota</taxon>
        <taxon>Flavobacteriia</taxon>
        <taxon>Flavobacteriales</taxon>
        <taxon>Flavobacteriaceae</taxon>
        <taxon>Flavobacterium</taxon>
    </lineage>
</organism>
<protein>
    <submittedName>
        <fullName evidence="1">Uncharacterized protein</fullName>
    </submittedName>
</protein>
<dbReference type="RefSeq" id="WP_139174278.1">
    <property type="nucleotide sequence ID" value="NZ_CBCRVS010000025.1"/>
</dbReference>
<name>A0A1H9RMK0_FLAFI</name>
<evidence type="ECO:0000313" key="2">
    <source>
        <dbReference type="Proteomes" id="UP000183658"/>
    </source>
</evidence>
<dbReference type="AlphaFoldDB" id="A0A1H9RMK0"/>
<dbReference type="EMBL" id="FOFZ01000022">
    <property type="protein sequence ID" value="SER73323.1"/>
    <property type="molecule type" value="Genomic_DNA"/>
</dbReference>
<sequence>MTTISNMRIALFLLSISLVSCKNRSELVKVPDQSASAVTKKIEPLAIDQYQQRVIGTDENGDNVRGYINIEGEIGLGTLVRKDMKEIEIVVERVGKQKLIATDLEGYKYNLKIK</sequence>
<accession>A0A1H9RMK0</accession>
<evidence type="ECO:0000313" key="1">
    <source>
        <dbReference type="EMBL" id="SER73323.1"/>
    </source>
</evidence>